<organism evidence="3 4">
    <name type="scientific">Dactylosporangium roseum</name>
    <dbReference type="NCBI Taxonomy" id="47989"/>
    <lineage>
        <taxon>Bacteria</taxon>
        <taxon>Bacillati</taxon>
        <taxon>Actinomycetota</taxon>
        <taxon>Actinomycetes</taxon>
        <taxon>Micromonosporales</taxon>
        <taxon>Micromonosporaceae</taxon>
        <taxon>Dactylosporangium</taxon>
    </lineage>
</organism>
<proteinExistence type="predicted"/>
<feature type="region of interest" description="Disordered" evidence="2">
    <location>
        <begin position="1"/>
        <end position="21"/>
    </location>
</feature>
<sequence>MVQRHHADREGRPAPARATTWRGERTCRTAAEAAAFLRRCRTVGASLTGLFQLLIATGMREGEALAPRWADADLDHRLLFVRHTLGAR</sequence>
<evidence type="ECO:0000256" key="2">
    <source>
        <dbReference type="SAM" id="MobiDB-lite"/>
    </source>
</evidence>
<name>A0ABY5YZ99_9ACTN</name>
<dbReference type="RefSeq" id="WP_260723873.1">
    <property type="nucleotide sequence ID" value="NZ_BAAABS010000018.1"/>
</dbReference>
<accession>A0ABY5YZ99</accession>
<protein>
    <recommendedName>
        <fullName evidence="5">Tyr recombinase domain-containing protein</fullName>
    </recommendedName>
</protein>
<feature type="compositionally biased region" description="Basic and acidic residues" evidence="2">
    <location>
        <begin position="1"/>
        <end position="12"/>
    </location>
</feature>
<dbReference type="SUPFAM" id="SSF56349">
    <property type="entry name" value="DNA breaking-rejoining enzymes"/>
    <property type="match status" value="1"/>
</dbReference>
<dbReference type="InterPro" id="IPR011010">
    <property type="entry name" value="DNA_brk_join_enz"/>
</dbReference>
<evidence type="ECO:0000256" key="1">
    <source>
        <dbReference type="ARBA" id="ARBA00023172"/>
    </source>
</evidence>
<dbReference type="Gene3D" id="1.10.443.10">
    <property type="entry name" value="Intergrase catalytic core"/>
    <property type="match status" value="1"/>
</dbReference>
<evidence type="ECO:0008006" key="5">
    <source>
        <dbReference type="Google" id="ProtNLM"/>
    </source>
</evidence>
<dbReference type="Proteomes" id="UP001058271">
    <property type="component" value="Chromosome"/>
</dbReference>
<keyword evidence="4" id="KW-1185">Reference proteome</keyword>
<gene>
    <name evidence="3" type="ORF">Drose_25420</name>
</gene>
<evidence type="ECO:0000313" key="3">
    <source>
        <dbReference type="EMBL" id="UWZ34552.1"/>
    </source>
</evidence>
<keyword evidence="1" id="KW-0233">DNA recombination</keyword>
<reference evidence="3" key="1">
    <citation type="submission" date="2021-04" db="EMBL/GenBank/DDBJ databases">
        <title>Biosynthetic gene clusters of Dactylosporangioum roseum.</title>
        <authorList>
            <person name="Hartkoorn R.C."/>
            <person name="Beaudoing E."/>
            <person name="Hot D."/>
            <person name="Moureu S."/>
        </authorList>
    </citation>
    <scope>NUCLEOTIDE SEQUENCE</scope>
    <source>
        <strain evidence="3">NRRL B-16295</strain>
    </source>
</reference>
<dbReference type="EMBL" id="CP073721">
    <property type="protein sequence ID" value="UWZ34552.1"/>
    <property type="molecule type" value="Genomic_DNA"/>
</dbReference>
<dbReference type="InterPro" id="IPR013762">
    <property type="entry name" value="Integrase-like_cat_sf"/>
</dbReference>
<evidence type="ECO:0000313" key="4">
    <source>
        <dbReference type="Proteomes" id="UP001058271"/>
    </source>
</evidence>